<keyword evidence="1" id="KW-0472">Membrane</keyword>
<dbReference type="Proteomes" id="UP000024332">
    <property type="component" value="Unassembled WGS sequence"/>
</dbReference>
<keyword evidence="3" id="KW-1185">Reference proteome</keyword>
<evidence type="ECO:0000313" key="2">
    <source>
        <dbReference type="EMBL" id="EZQ06740.1"/>
    </source>
</evidence>
<organism evidence="2 3">
    <name type="scientific">Candidatus Acidianus copahuensis</name>
    <dbReference type="NCBI Taxonomy" id="1160895"/>
    <lineage>
        <taxon>Archaea</taxon>
        <taxon>Thermoproteota</taxon>
        <taxon>Thermoprotei</taxon>
        <taxon>Sulfolobales</taxon>
        <taxon>Sulfolobaceae</taxon>
        <taxon>Acidianus</taxon>
    </lineage>
</organism>
<proteinExistence type="predicted"/>
<keyword evidence="1" id="KW-1133">Transmembrane helix</keyword>
<feature type="transmembrane region" description="Helical" evidence="1">
    <location>
        <begin position="6"/>
        <end position="28"/>
    </location>
</feature>
<dbReference type="OrthoDB" id="42104at2157"/>
<sequence>MRNYVIGIIIVLLIVGALAYLYFSGYFYTVKVDGIRVSYQNDLLVKYIRTTYSNSTFSLHGGRVMELTLNMSSSILPTQISGISISPPFRIYSISPSIPFTIKSGSYELINITIVAPMGNYNGPISIIINGQPTL</sequence>
<evidence type="ECO:0000313" key="3">
    <source>
        <dbReference type="Proteomes" id="UP000024332"/>
    </source>
</evidence>
<dbReference type="EMBL" id="JFZT01000039">
    <property type="protein sequence ID" value="EZQ06740.1"/>
    <property type="molecule type" value="Genomic_DNA"/>
</dbReference>
<gene>
    <name evidence="2" type="ORF">CM19_04880</name>
</gene>
<keyword evidence="1" id="KW-0812">Transmembrane</keyword>
<comment type="caution">
    <text evidence="2">The sequence shown here is derived from an EMBL/GenBank/DDBJ whole genome shotgun (WGS) entry which is preliminary data.</text>
</comment>
<evidence type="ECO:0000256" key="1">
    <source>
        <dbReference type="SAM" id="Phobius"/>
    </source>
</evidence>
<reference evidence="2 3" key="1">
    <citation type="submission" date="2014-03" db="EMBL/GenBank/DDBJ databases">
        <title>Draft genome sequence of the novel thermoacidophilic archaea Acidianus copahuensis ALE1 strain, isolated from Copahue volcanic area in Neuquen Argentina.</title>
        <authorList>
            <person name="Urbieta M.S."/>
            <person name="Rascovan N."/>
            <person name="Castro C."/>
            <person name="Revale S."/>
            <person name="Giaveno M.A."/>
            <person name="Vazquez M.P."/>
            <person name="Donati E.R."/>
        </authorList>
    </citation>
    <scope>NUCLEOTIDE SEQUENCE [LARGE SCALE GENOMIC DNA]</scope>
    <source>
        <strain evidence="2 3">ALE1</strain>
    </source>
</reference>
<protein>
    <submittedName>
        <fullName evidence="2">Uncharacterized protein</fullName>
    </submittedName>
</protein>
<name>A0A031LPQ5_9CREN</name>
<accession>A0A031LPQ5</accession>
<dbReference type="AlphaFoldDB" id="A0A031LPQ5"/>